<evidence type="ECO:0000313" key="2">
    <source>
        <dbReference type="Proteomes" id="UP000009282"/>
    </source>
</evidence>
<organism evidence="1 2">
    <name type="scientific">Glaciecola nitratireducens (strain JCM 12485 / KCTC 12276 / FR1064)</name>
    <dbReference type="NCBI Taxonomy" id="1085623"/>
    <lineage>
        <taxon>Bacteria</taxon>
        <taxon>Pseudomonadati</taxon>
        <taxon>Pseudomonadota</taxon>
        <taxon>Gammaproteobacteria</taxon>
        <taxon>Alteromonadales</taxon>
        <taxon>Alteromonadaceae</taxon>
        <taxon>Brumicola</taxon>
    </lineage>
</organism>
<dbReference type="AlphaFoldDB" id="G4QG97"/>
<evidence type="ECO:0000313" key="1">
    <source>
        <dbReference type="EMBL" id="AEP29264.1"/>
    </source>
</evidence>
<dbReference type="Proteomes" id="UP000009282">
    <property type="component" value="Chromosome"/>
</dbReference>
<dbReference type="KEGG" id="gni:GNIT_1132"/>
<dbReference type="EMBL" id="CP003060">
    <property type="protein sequence ID" value="AEP29264.1"/>
    <property type="molecule type" value="Genomic_DNA"/>
</dbReference>
<protein>
    <submittedName>
        <fullName evidence="1">Uncharacterized protein</fullName>
    </submittedName>
</protein>
<gene>
    <name evidence="1" type="ordered locus">GNIT_1132</name>
</gene>
<dbReference type="HOGENOM" id="CLU_2953998_0_0_6"/>
<name>G4QG97_GLANF</name>
<reference evidence="1 2" key="1">
    <citation type="journal article" date="2011" name="J. Bacteriol.">
        <title>Complete genome sequence of seawater bacterium Glaciecola nitratireducens FR1064T.</title>
        <authorList>
            <person name="Bian F."/>
            <person name="Qin Q.L."/>
            <person name="Xie B.B."/>
            <person name="Shu Y.L."/>
            <person name="Zhang X.Y."/>
            <person name="Yu Y."/>
            <person name="Chen B."/>
            <person name="Chen X.L."/>
            <person name="Zhou B.C."/>
            <person name="Zhang Y.Z."/>
        </authorList>
    </citation>
    <scope>NUCLEOTIDE SEQUENCE [LARGE SCALE GENOMIC DNA]</scope>
    <source>
        <strain evidence="2">JCM 12485 / KCTC 12276 / FR1064</strain>
    </source>
</reference>
<keyword evidence="2" id="KW-1185">Reference proteome</keyword>
<sequence length="59" mass="6580">MQFNLNLFLTEANDKTNSNCPKTSCSCEPANYCLAASLEQSAHSTESNKVFKSFLQLFL</sequence>
<proteinExistence type="predicted"/>
<accession>G4QG97</accession>